<keyword evidence="1" id="KW-1133">Transmembrane helix</keyword>
<dbReference type="GO" id="GO:0006508">
    <property type="term" value="P:proteolysis"/>
    <property type="evidence" value="ECO:0007669"/>
    <property type="project" value="UniProtKB-KW"/>
</dbReference>
<organism evidence="3 4">
    <name type="scientific">Marinitoga piezophila (strain DSM 14283 / JCM 11233 / KA3)</name>
    <dbReference type="NCBI Taxonomy" id="443254"/>
    <lineage>
        <taxon>Bacteria</taxon>
        <taxon>Thermotogati</taxon>
        <taxon>Thermotogota</taxon>
        <taxon>Thermotogae</taxon>
        <taxon>Petrotogales</taxon>
        <taxon>Petrotogaceae</taxon>
        <taxon>Marinitoga</taxon>
    </lineage>
</organism>
<accession>H2J627</accession>
<dbReference type="eggNOG" id="COG1266">
    <property type="taxonomic scope" value="Bacteria"/>
</dbReference>
<dbReference type="GO" id="GO:0080120">
    <property type="term" value="P:CAAX-box protein maturation"/>
    <property type="evidence" value="ECO:0007669"/>
    <property type="project" value="UniProtKB-ARBA"/>
</dbReference>
<dbReference type="AlphaFoldDB" id="H2J627"/>
<evidence type="ECO:0000313" key="4">
    <source>
        <dbReference type="Proteomes" id="UP000007161"/>
    </source>
</evidence>
<dbReference type="STRING" id="443254.Marpi_0650"/>
<proteinExistence type="predicted"/>
<feature type="transmembrane region" description="Helical" evidence="1">
    <location>
        <begin position="89"/>
        <end position="110"/>
    </location>
</feature>
<feature type="transmembrane region" description="Helical" evidence="1">
    <location>
        <begin position="32"/>
        <end position="49"/>
    </location>
</feature>
<protein>
    <submittedName>
        <fullName evidence="3">CAAX amino terminal protease family</fullName>
    </submittedName>
</protein>
<dbReference type="OrthoDB" id="9807747at2"/>
<dbReference type="EMBL" id="CP003257">
    <property type="protein sequence ID" value="AEX85088.1"/>
    <property type="molecule type" value="Genomic_DNA"/>
</dbReference>
<feature type="domain" description="CAAX prenyl protease 2/Lysostaphin resistance protein A-like" evidence="2">
    <location>
        <begin position="91"/>
        <end position="185"/>
    </location>
</feature>
<name>H2J627_MARPK</name>
<gene>
    <name evidence="3" type="ordered locus">Marpi_0650</name>
</gene>
<keyword evidence="1" id="KW-0472">Membrane</keyword>
<dbReference type="GO" id="GO:0004175">
    <property type="term" value="F:endopeptidase activity"/>
    <property type="evidence" value="ECO:0007669"/>
    <property type="project" value="UniProtKB-ARBA"/>
</dbReference>
<feature type="transmembrane region" description="Helical" evidence="1">
    <location>
        <begin position="122"/>
        <end position="142"/>
    </location>
</feature>
<keyword evidence="3" id="KW-0378">Hydrolase</keyword>
<dbReference type="InterPro" id="IPR003675">
    <property type="entry name" value="Rce1/LyrA-like_dom"/>
</dbReference>
<dbReference type="HOGENOM" id="CLU_1364864_0_0_0"/>
<evidence type="ECO:0000313" key="3">
    <source>
        <dbReference type="EMBL" id="AEX85088.1"/>
    </source>
</evidence>
<evidence type="ECO:0000259" key="2">
    <source>
        <dbReference type="Pfam" id="PF02517"/>
    </source>
</evidence>
<evidence type="ECO:0000256" key="1">
    <source>
        <dbReference type="SAM" id="Phobius"/>
    </source>
</evidence>
<keyword evidence="4" id="KW-1185">Reference proteome</keyword>
<keyword evidence="1" id="KW-0812">Transmembrane</keyword>
<reference evidence="4" key="2">
    <citation type="submission" date="2012-01" db="EMBL/GenBank/DDBJ databases">
        <title>Complete sequence of chromosome of Marinitoga piezophila KA3.</title>
        <authorList>
            <person name="Lucas S."/>
            <person name="Han J."/>
            <person name="Lapidus A."/>
            <person name="Cheng J.-F."/>
            <person name="Goodwin L."/>
            <person name="Pitluck S."/>
            <person name="Peters L."/>
            <person name="Mikhailova N."/>
            <person name="Teshima H."/>
            <person name="Detter J.C."/>
            <person name="Han C."/>
            <person name="Tapia R."/>
            <person name="Land M."/>
            <person name="Hauser L."/>
            <person name="Kyrpides N."/>
            <person name="Ivanova N."/>
            <person name="Pagani I."/>
            <person name="Jebbar M."/>
            <person name="Vannier P."/>
            <person name="Oger P."/>
            <person name="Cario A."/>
            <person name="Bartlett D."/>
            <person name="Noll K.M."/>
            <person name="Woyke T."/>
        </authorList>
    </citation>
    <scope>NUCLEOTIDE SEQUENCE [LARGE SCALE GENOMIC DNA]</scope>
    <source>
        <strain evidence="4">DSM 14283 / JCM 11233 / KA3</strain>
    </source>
</reference>
<reference evidence="3 4" key="1">
    <citation type="journal article" date="2012" name="J. Bacteriol.">
        <title>Complete Genome Sequence of the Thermophilic, Piezophilic, Heterotrophic Bacterium Marinitoga piezophila KA3.</title>
        <authorList>
            <person name="Lucas S."/>
            <person name="Han J."/>
            <person name="Lapidus A."/>
            <person name="Cheng J.F."/>
            <person name="Goodwin L.A."/>
            <person name="Pitluck S."/>
            <person name="Peters L."/>
            <person name="Mikhailova N."/>
            <person name="Teshima H."/>
            <person name="Detter J.C."/>
            <person name="Han C."/>
            <person name="Tapia R."/>
            <person name="Land M."/>
            <person name="Hauser L."/>
            <person name="Kyrpides N.C."/>
            <person name="Ivanova N."/>
            <person name="Pagani I."/>
            <person name="Vannier P."/>
            <person name="Oger P."/>
            <person name="Bartlett D.H."/>
            <person name="Noll K.M."/>
            <person name="Woyke T."/>
            <person name="Jebbar M."/>
        </authorList>
    </citation>
    <scope>NUCLEOTIDE SEQUENCE [LARGE SCALE GENOMIC DNA]</scope>
    <source>
        <strain evidence="4">DSM 14283 / JCM 11233 / KA3</strain>
    </source>
</reference>
<dbReference type="Pfam" id="PF02517">
    <property type="entry name" value="Rce1-like"/>
    <property type="match status" value="1"/>
</dbReference>
<dbReference type="Proteomes" id="UP000007161">
    <property type="component" value="Chromosome"/>
</dbReference>
<dbReference type="KEGG" id="mpz:Marpi_0650"/>
<sequence>MQILILAIILAAYFLFIYLIEKKYPLERASTIKIIFSLILIPIAGLKLYTFNLQYLKLLSVFVVYGIAIITLPEKIIKSDGLRIYLNKNLVFLIPLSAAITEEVLFRGILNTYLIKILNMEFYSVLISSFLFAMVHIFNVINGMEKKKYFFISFPLRFGFGLFFSYIYFEYGIINAILLHFLIDFPALYRIYNKRHQRFF</sequence>
<dbReference type="RefSeq" id="WP_014296160.1">
    <property type="nucleotide sequence ID" value="NC_016751.1"/>
</dbReference>
<keyword evidence="3" id="KW-0645">Protease</keyword>
<feature type="transmembrane region" description="Helical" evidence="1">
    <location>
        <begin position="5"/>
        <end position="20"/>
    </location>
</feature>